<evidence type="ECO:0000256" key="1">
    <source>
        <dbReference type="SAM" id="MobiDB-lite"/>
    </source>
</evidence>
<feature type="compositionally biased region" description="Polar residues" evidence="1">
    <location>
        <begin position="44"/>
        <end position="56"/>
    </location>
</feature>
<feature type="chain" id="PRO_5044801161" evidence="2">
    <location>
        <begin position="21"/>
        <end position="174"/>
    </location>
</feature>
<evidence type="ECO:0000313" key="3">
    <source>
        <dbReference type="EMBL" id="KAL3100619.1"/>
    </source>
</evidence>
<feature type="region of interest" description="Disordered" evidence="1">
    <location>
        <begin position="24"/>
        <end position="174"/>
    </location>
</feature>
<accession>A0ABD2KCH6</accession>
<name>A0ABD2KCH6_HETSC</name>
<protein>
    <submittedName>
        <fullName evidence="3">Uncharacterized protein</fullName>
    </submittedName>
</protein>
<gene>
    <name evidence="3" type="ORF">niasHS_001185</name>
</gene>
<keyword evidence="4" id="KW-1185">Reference proteome</keyword>
<feature type="compositionally biased region" description="Basic and acidic residues" evidence="1">
    <location>
        <begin position="102"/>
        <end position="116"/>
    </location>
</feature>
<feature type="signal peptide" evidence="2">
    <location>
        <begin position="1"/>
        <end position="20"/>
    </location>
</feature>
<dbReference type="AlphaFoldDB" id="A0ABD2KCH6"/>
<organism evidence="3 4">
    <name type="scientific">Heterodera schachtii</name>
    <name type="common">Sugarbeet cyst nematode worm</name>
    <name type="synonym">Tylenchus schachtii</name>
    <dbReference type="NCBI Taxonomy" id="97005"/>
    <lineage>
        <taxon>Eukaryota</taxon>
        <taxon>Metazoa</taxon>
        <taxon>Ecdysozoa</taxon>
        <taxon>Nematoda</taxon>
        <taxon>Chromadorea</taxon>
        <taxon>Rhabditida</taxon>
        <taxon>Tylenchina</taxon>
        <taxon>Tylenchomorpha</taxon>
        <taxon>Tylenchoidea</taxon>
        <taxon>Heteroderidae</taxon>
        <taxon>Heteroderinae</taxon>
        <taxon>Heterodera</taxon>
    </lineage>
</organism>
<evidence type="ECO:0000313" key="4">
    <source>
        <dbReference type="Proteomes" id="UP001620645"/>
    </source>
</evidence>
<dbReference type="Proteomes" id="UP001620645">
    <property type="component" value="Unassembled WGS sequence"/>
</dbReference>
<comment type="caution">
    <text evidence="3">The sequence shown here is derived from an EMBL/GenBank/DDBJ whole genome shotgun (WGS) entry which is preliminary data.</text>
</comment>
<dbReference type="EMBL" id="JBICCN010000028">
    <property type="protein sequence ID" value="KAL3100619.1"/>
    <property type="molecule type" value="Genomic_DNA"/>
</dbReference>
<keyword evidence="2" id="KW-0732">Signal</keyword>
<evidence type="ECO:0000256" key="2">
    <source>
        <dbReference type="SAM" id="SignalP"/>
    </source>
</evidence>
<reference evidence="3 4" key="1">
    <citation type="submission" date="2024-10" db="EMBL/GenBank/DDBJ databases">
        <authorList>
            <person name="Kim D."/>
        </authorList>
    </citation>
    <scope>NUCLEOTIDE SEQUENCE [LARGE SCALE GENOMIC DNA]</scope>
    <source>
        <strain evidence="3">Taebaek</strain>
    </source>
</reference>
<sequence length="174" mass="18880">MAILLKCVLLLSIMAIFCDCMNTPGKKGNKGSDPIPIPKKEGKSSSSAANSPTVTKGTPKRGGKPRNAEKSPAVAEGTPKRSDALETPKFYASPTRTNKSTPNKDNKKTQQKERQKQRAQKYQVLERMESTISAAGMTTDAETDKEPMDSSIANQLAADSTVEYETETDRELGK</sequence>
<proteinExistence type="predicted"/>